<gene>
    <name evidence="3" type="ORF">DFP80_101231</name>
</gene>
<dbReference type="InterPro" id="IPR000627">
    <property type="entry name" value="Intradiol_dOase_C"/>
</dbReference>
<dbReference type="InterPro" id="IPR015889">
    <property type="entry name" value="Intradiol_dOase_core"/>
</dbReference>
<dbReference type="Pfam" id="PF00775">
    <property type="entry name" value="Dioxygenase_C"/>
    <property type="match status" value="1"/>
</dbReference>
<organism evidence="3 4">
    <name type="scientific">Marinomonas rhizomae</name>
    <dbReference type="NCBI Taxonomy" id="491948"/>
    <lineage>
        <taxon>Bacteria</taxon>
        <taxon>Pseudomonadati</taxon>
        <taxon>Pseudomonadota</taxon>
        <taxon>Gammaproteobacteria</taxon>
        <taxon>Oceanospirillales</taxon>
        <taxon>Oceanospirillaceae</taxon>
        <taxon>Marinomonas</taxon>
    </lineage>
</organism>
<evidence type="ECO:0000256" key="1">
    <source>
        <dbReference type="SAM" id="MobiDB-lite"/>
    </source>
</evidence>
<dbReference type="OrthoDB" id="9805815at2"/>
<dbReference type="EMBL" id="QNSE01000001">
    <property type="protein sequence ID" value="RBP85736.1"/>
    <property type="molecule type" value="Genomic_DNA"/>
</dbReference>
<dbReference type="SUPFAM" id="SSF49482">
    <property type="entry name" value="Aromatic compound dioxygenase"/>
    <property type="match status" value="1"/>
</dbReference>
<dbReference type="Gene3D" id="2.60.130.10">
    <property type="entry name" value="Aromatic compound dioxygenase"/>
    <property type="match status" value="1"/>
</dbReference>
<evidence type="ECO:0000313" key="4">
    <source>
        <dbReference type="Proteomes" id="UP000252792"/>
    </source>
</evidence>
<reference evidence="3 4" key="1">
    <citation type="submission" date="2018-06" db="EMBL/GenBank/DDBJ databases">
        <title>Genomic Encyclopedia of Type Strains, Phase III (KMG-III): the genomes of soil and plant-associated and newly described type strains.</title>
        <authorList>
            <person name="Whitman W."/>
        </authorList>
    </citation>
    <scope>NUCLEOTIDE SEQUENCE [LARGE SCALE GENOMIC DNA]</scope>
    <source>
        <strain evidence="3 4">CECT 7377</strain>
    </source>
</reference>
<dbReference type="PANTHER" id="PTHR34315:SF1">
    <property type="entry name" value="INTRADIOL RING-CLEAVAGE DIOXYGENASES DOMAIN-CONTAINING PROTEIN-RELATED"/>
    <property type="match status" value="1"/>
</dbReference>
<name>A0A366JFH9_9GAMM</name>
<dbReference type="PANTHER" id="PTHR34315">
    <property type="match status" value="1"/>
</dbReference>
<evidence type="ECO:0000259" key="2">
    <source>
        <dbReference type="Pfam" id="PF00775"/>
    </source>
</evidence>
<feature type="region of interest" description="Disordered" evidence="1">
    <location>
        <begin position="44"/>
        <end position="78"/>
    </location>
</feature>
<keyword evidence="3" id="KW-0560">Oxidoreductase</keyword>
<accession>A0A366JFH9</accession>
<proteinExistence type="predicted"/>
<comment type="caution">
    <text evidence="3">The sequence shown here is derived from an EMBL/GenBank/DDBJ whole genome shotgun (WGS) entry which is preliminary data.</text>
</comment>
<feature type="domain" description="Intradiol ring-cleavage dioxygenases" evidence="2">
    <location>
        <begin position="131"/>
        <end position="249"/>
    </location>
</feature>
<keyword evidence="3" id="KW-0223">Dioxygenase</keyword>
<dbReference type="AlphaFoldDB" id="A0A366JFH9"/>
<sequence>MKNKSSVVNQQISRRKILKLATGGLLGIPLLGLIGCQSLRSGMPPPPPHGFDGAFPKGGPGMPAPHGKGGKPPIRKPVVGKATDKARWATGGTHAMDKTILYQNPLLKDDLGSICQVTNRTTEGPCYSSTRVRQDISEGREGLPVRLWFKIVDVNCHPIQGVKVDIWHCDPFGIYSGKDMEMVDFCTNSDKEYQSNDWFRGIQTTDENGLVYFETCFPGWYVSRAVHIHLSISKGSDTLTTQVGFDDDLADSILLNEAVYSGHGKPDTNNSSDTVFPNVGYEAFLMQTKALVDNSMLAWKALSVDF</sequence>
<dbReference type="GO" id="GO:0016702">
    <property type="term" value="F:oxidoreductase activity, acting on single donors with incorporation of molecular oxygen, incorporation of two atoms of oxygen"/>
    <property type="evidence" value="ECO:0007669"/>
    <property type="project" value="InterPro"/>
</dbReference>
<dbReference type="Proteomes" id="UP000252792">
    <property type="component" value="Unassembled WGS sequence"/>
</dbReference>
<keyword evidence="4" id="KW-1185">Reference proteome</keyword>
<dbReference type="RefSeq" id="WP_113914973.1">
    <property type="nucleotide sequence ID" value="NZ_QNSE01000001.1"/>
</dbReference>
<protein>
    <submittedName>
        <fullName evidence="3">Protocatechuate 3,4-dioxygenase beta subunit</fullName>
    </submittedName>
</protein>
<evidence type="ECO:0000313" key="3">
    <source>
        <dbReference type="EMBL" id="RBP85736.1"/>
    </source>
</evidence>
<dbReference type="GO" id="GO:0008199">
    <property type="term" value="F:ferric iron binding"/>
    <property type="evidence" value="ECO:0007669"/>
    <property type="project" value="InterPro"/>
</dbReference>